<feature type="transmembrane region" description="Helical" evidence="2">
    <location>
        <begin position="69"/>
        <end position="87"/>
    </location>
</feature>
<evidence type="ECO:0000256" key="2">
    <source>
        <dbReference type="SAM" id="Phobius"/>
    </source>
</evidence>
<proteinExistence type="predicted"/>
<protein>
    <submittedName>
        <fullName evidence="3">Uncharacterized protein</fullName>
    </submittedName>
</protein>
<dbReference type="EMBL" id="AOIA01000114">
    <property type="protein sequence ID" value="ELY58551.1"/>
    <property type="molecule type" value="Genomic_DNA"/>
</dbReference>
<dbReference type="OrthoDB" id="170423at2157"/>
<gene>
    <name evidence="3" type="ORF">C492_12070</name>
</gene>
<dbReference type="Proteomes" id="UP000011531">
    <property type="component" value="Unassembled WGS sequence"/>
</dbReference>
<reference evidence="3 4" key="1">
    <citation type="journal article" date="2014" name="PLoS Genet.">
        <title>Phylogenetically driven sequencing of extremely halophilic archaea reveals strategies for static and dynamic osmo-response.</title>
        <authorList>
            <person name="Becker E.A."/>
            <person name="Seitzer P.M."/>
            <person name="Tritt A."/>
            <person name="Larsen D."/>
            <person name="Krusor M."/>
            <person name="Yao A.I."/>
            <person name="Wu D."/>
            <person name="Madern D."/>
            <person name="Eisen J.A."/>
            <person name="Darling A.E."/>
            <person name="Facciotti M.T."/>
        </authorList>
    </citation>
    <scope>NUCLEOTIDE SEQUENCE [LARGE SCALE GENOMIC DNA]</scope>
    <source>
        <strain evidence="3 4">DSM 18795</strain>
    </source>
</reference>
<keyword evidence="4" id="KW-1185">Reference proteome</keyword>
<evidence type="ECO:0000313" key="3">
    <source>
        <dbReference type="EMBL" id="ELY58551.1"/>
    </source>
</evidence>
<dbReference type="RefSeq" id="WP_008423736.1">
    <property type="nucleotide sequence ID" value="NZ_AOIA01000114.1"/>
</dbReference>
<keyword evidence="2" id="KW-1133">Transmembrane helix</keyword>
<evidence type="ECO:0000313" key="4">
    <source>
        <dbReference type="Proteomes" id="UP000011531"/>
    </source>
</evidence>
<dbReference type="STRING" id="1227498.C492_12070"/>
<keyword evidence="2" id="KW-0812">Transmembrane</keyword>
<accession>L9XAW8</accession>
<organism evidence="3 4">
    <name type="scientific">Natronococcus jeotgali DSM 18795</name>
    <dbReference type="NCBI Taxonomy" id="1227498"/>
    <lineage>
        <taxon>Archaea</taxon>
        <taxon>Methanobacteriati</taxon>
        <taxon>Methanobacteriota</taxon>
        <taxon>Stenosarchaea group</taxon>
        <taxon>Halobacteria</taxon>
        <taxon>Halobacteriales</taxon>
        <taxon>Natrialbaceae</taxon>
        <taxon>Natronococcus</taxon>
    </lineage>
</organism>
<keyword evidence="2" id="KW-0472">Membrane</keyword>
<feature type="transmembrane region" description="Helical" evidence="2">
    <location>
        <begin position="30"/>
        <end position="49"/>
    </location>
</feature>
<name>L9XAW8_9EURY</name>
<dbReference type="AlphaFoldDB" id="L9XAW8"/>
<sequence>MDEPDREPTEKTTDDRREAERETKWMARNWIGIAVVSILALLVLVVGMMQATGLVDVLAPIADSGTGQWAAFGVLALAVLALAGWSWRAIVS</sequence>
<feature type="region of interest" description="Disordered" evidence="1">
    <location>
        <begin position="1"/>
        <end position="20"/>
    </location>
</feature>
<evidence type="ECO:0000256" key="1">
    <source>
        <dbReference type="SAM" id="MobiDB-lite"/>
    </source>
</evidence>
<comment type="caution">
    <text evidence="3">The sequence shown here is derived from an EMBL/GenBank/DDBJ whole genome shotgun (WGS) entry which is preliminary data.</text>
</comment>